<accession>A0A6J7H0F6</accession>
<sequence length="311" mass="32284">MLHLRVVCATDRTERVVALLEGDDATTNLVVLPGAARRPPGDVILCDVAREDASLILADLRRLGVTEDGSIALENVELAESHDARRAILAAPGEQADAVVWETVEARTAEDARLSWSYLAFMALAAAIAISGLLTDNAILLVGAVVVSPDFGPLAGLCVGLTQRRSRLVRDALVATVVGLLVTVGVATVVAEAVSALGLVPDAFDFDVGFSSIISNPDVFTAIVALAAGAAGMLSLLTAKSGALVGVLISVTTIPASAQVALAVSFREWDSAGGAAIQLVSNVVLVVLAGTATLVVQRAAYRRRRRRHRGR</sequence>
<dbReference type="AlphaFoldDB" id="A0A6J7H0F6"/>
<dbReference type="PANTHER" id="PTHR20992">
    <property type="entry name" value="AT15442P-RELATED"/>
    <property type="match status" value="1"/>
</dbReference>
<feature type="transmembrane region" description="Helical" evidence="1">
    <location>
        <begin position="140"/>
        <end position="161"/>
    </location>
</feature>
<protein>
    <submittedName>
        <fullName evidence="2">Unannotated protein</fullName>
    </submittedName>
</protein>
<dbReference type="PANTHER" id="PTHR20992:SF9">
    <property type="entry name" value="AT15442P-RELATED"/>
    <property type="match status" value="1"/>
</dbReference>
<feature type="transmembrane region" description="Helical" evidence="1">
    <location>
        <begin position="276"/>
        <end position="301"/>
    </location>
</feature>
<feature type="transmembrane region" description="Helical" evidence="1">
    <location>
        <begin position="116"/>
        <end position="134"/>
    </location>
</feature>
<dbReference type="EMBL" id="CAFBMK010000073">
    <property type="protein sequence ID" value="CAB4914321.1"/>
    <property type="molecule type" value="Genomic_DNA"/>
</dbReference>
<feature type="transmembrane region" description="Helical" evidence="1">
    <location>
        <begin position="244"/>
        <end position="264"/>
    </location>
</feature>
<name>A0A6J7H0F6_9ZZZZ</name>
<evidence type="ECO:0000256" key="1">
    <source>
        <dbReference type="SAM" id="Phobius"/>
    </source>
</evidence>
<dbReference type="InterPro" id="IPR005240">
    <property type="entry name" value="DUF389"/>
</dbReference>
<organism evidence="2">
    <name type="scientific">freshwater metagenome</name>
    <dbReference type="NCBI Taxonomy" id="449393"/>
    <lineage>
        <taxon>unclassified sequences</taxon>
        <taxon>metagenomes</taxon>
        <taxon>ecological metagenomes</taxon>
    </lineage>
</organism>
<keyword evidence="1" id="KW-0812">Transmembrane</keyword>
<evidence type="ECO:0000313" key="2">
    <source>
        <dbReference type="EMBL" id="CAB4914321.1"/>
    </source>
</evidence>
<reference evidence="2" key="1">
    <citation type="submission" date="2020-05" db="EMBL/GenBank/DDBJ databases">
        <authorList>
            <person name="Chiriac C."/>
            <person name="Salcher M."/>
            <person name="Ghai R."/>
            <person name="Kavagutti S V."/>
        </authorList>
    </citation>
    <scope>NUCLEOTIDE SEQUENCE</scope>
</reference>
<dbReference type="Pfam" id="PF04087">
    <property type="entry name" value="DUF389"/>
    <property type="match status" value="1"/>
</dbReference>
<keyword evidence="1" id="KW-1133">Transmembrane helix</keyword>
<proteinExistence type="predicted"/>
<keyword evidence="1" id="KW-0472">Membrane</keyword>
<gene>
    <name evidence="2" type="ORF">UFOPK3564_01465</name>
</gene>
<feature type="transmembrane region" description="Helical" evidence="1">
    <location>
        <begin position="219"/>
        <end position="237"/>
    </location>
</feature>
<feature type="transmembrane region" description="Helical" evidence="1">
    <location>
        <begin position="173"/>
        <end position="199"/>
    </location>
</feature>